<protein>
    <submittedName>
        <fullName evidence="1">Uncharacterized protein</fullName>
    </submittedName>
</protein>
<organism evidence="1 2">
    <name type="scientific">Paragonimus heterotremus</name>
    <dbReference type="NCBI Taxonomy" id="100268"/>
    <lineage>
        <taxon>Eukaryota</taxon>
        <taxon>Metazoa</taxon>
        <taxon>Spiralia</taxon>
        <taxon>Lophotrochozoa</taxon>
        <taxon>Platyhelminthes</taxon>
        <taxon>Trematoda</taxon>
        <taxon>Digenea</taxon>
        <taxon>Plagiorchiida</taxon>
        <taxon>Troglotremata</taxon>
        <taxon>Troglotrematidae</taxon>
        <taxon>Paragonimus</taxon>
    </lineage>
</organism>
<evidence type="ECO:0000313" key="2">
    <source>
        <dbReference type="Proteomes" id="UP000748531"/>
    </source>
</evidence>
<comment type="caution">
    <text evidence="1">The sequence shown here is derived from an EMBL/GenBank/DDBJ whole genome shotgun (WGS) entry which is preliminary data.</text>
</comment>
<proteinExistence type="predicted"/>
<evidence type="ECO:0000313" key="1">
    <source>
        <dbReference type="EMBL" id="KAF5402712.1"/>
    </source>
</evidence>
<sequence>MEVLVDCSCIKPIRLSLLPNSKVNEFQTIPKRVCSIPLLHYIPTKQPAHDLKIQSQEAYSKRLVAEKNLLNNLTLTTYSFCLQNLVKWMRQIKLFDHKITTDSRTTNKSVVCFLSSQRGREVSGAVIFEVTENVQNLIAAQFRSLCSTNTARNWQTETTLTDDWKNWSYIFKGLRIVRLLHRIRNRLLTNRARLFSSLVETLG</sequence>
<dbReference type="Proteomes" id="UP000748531">
    <property type="component" value="Unassembled WGS sequence"/>
</dbReference>
<dbReference type="AlphaFoldDB" id="A0A8J4X115"/>
<dbReference type="OrthoDB" id="10350736at2759"/>
<name>A0A8J4X115_9TREM</name>
<keyword evidence="2" id="KW-1185">Reference proteome</keyword>
<gene>
    <name evidence="1" type="ORF">PHET_03736</name>
</gene>
<accession>A0A8J4X115</accession>
<dbReference type="EMBL" id="LUCH01001645">
    <property type="protein sequence ID" value="KAF5402712.1"/>
    <property type="molecule type" value="Genomic_DNA"/>
</dbReference>
<reference evidence="1" key="1">
    <citation type="submission" date="2019-05" db="EMBL/GenBank/DDBJ databases">
        <title>Annotation for the trematode Paragonimus heterotremus.</title>
        <authorList>
            <person name="Choi Y.-J."/>
        </authorList>
    </citation>
    <scope>NUCLEOTIDE SEQUENCE</scope>
    <source>
        <strain evidence="1">LC</strain>
    </source>
</reference>